<keyword evidence="1" id="KW-0472">Membrane</keyword>
<protein>
    <submittedName>
        <fullName evidence="2">Uncharacterized protein</fullName>
    </submittedName>
</protein>
<accession>A0A3P8M4V8</accession>
<sequence length="158" mass="18723">MRYYRASVYVLCVCLFLTLILAGYSLWQRYQPLEFTCKANFVQHHADESLYVSLTYRISQDSGMLSMNGRSITNGANKFNRKIFFNIEKRNNVYHLHSVNNVVFPDETVNNSWLEKYEPLFFVYPQKDIYVKILEQQNSYLFIFSTLPAYVCHKQKAL</sequence>
<reference evidence="2 3" key="1">
    <citation type="submission" date="2018-12" db="EMBL/GenBank/DDBJ databases">
        <authorList>
            <consortium name="Pathogen Informatics"/>
        </authorList>
    </citation>
    <scope>NUCLEOTIDE SEQUENCE [LARGE SCALE GENOMIC DNA]</scope>
    <source>
        <strain evidence="2 3">NCTC13098</strain>
    </source>
</reference>
<dbReference type="EMBL" id="LR131271">
    <property type="protein sequence ID" value="VDR30096.1"/>
    <property type="molecule type" value="Genomic_DNA"/>
</dbReference>
<name>A0A3P8M4V8_RAOTE</name>
<dbReference type="KEGG" id="rtg:NCTC13098_06529"/>
<dbReference type="Proteomes" id="UP000274346">
    <property type="component" value="Chromosome"/>
</dbReference>
<organism evidence="2 3">
    <name type="scientific">Raoultella terrigena</name>
    <name type="common">Klebsiella terrigena</name>
    <dbReference type="NCBI Taxonomy" id="577"/>
    <lineage>
        <taxon>Bacteria</taxon>
        <taxon>Pseudomonadati</taxon>
        <taxon>Pseudomonadota</taxon>
        <taxon>Gammaproteobacteria</taxon>
        <taxon>Enterobacterales</taxon>
        <taxon>Enterobacteriaceae</taxon>
        <taxon>Klebsiella/Raoultella group</taxon>
        <taxon>Raoultella</taxon>
    </lineage>
</organism>
<evidence type="ECO:0000256" key="1">
    <source>
        <dbReference type="SAM" id="Phobius"/>
    </source>
</evidence>
<evidence type="ECO:0000313" key="2">
    <source>
        <dbReference type="EMBL" id="VDR30096.1"/>
    </source>
</evidence>
<dbReference type="AlphaFoldDB" id="A0A3P8M4V8"/>
<keyword evidence="1" id="KW-0812">Transmembrane</keyword>
<evidence type="ECO:0000313" key="3">
    <source>
        <dbReference type="Proteomes" id="UP000274346"/>
    </source>
</evidence>
<proteinExistence type="predicted"/>
<feature type="transmembrane region" description="Helical" evidence="1">
    <location>
        <begin position="7"/>
        <end position="27"/>
    </location>
</feature>
<gene>
    <name evidence="2" type="ORF">NCTC13098_06529</name>
</gene>
<keyword evidence="1" id="KW-1133">Transmembrane helix</keyword>